<evidence type="ECO:0000313" key="2">
    <source>
        <dbReference type="Proteomes" id="UP000030021"/>
    </source>
</evidence>
<sequence>MPDAQPFLSAFHPVEEGWIDYNGHMNMGYYTVLFDRCADEAFEEMGFGPEYRATRNLTTFSAEFHIRYLREVKLGDQLRSSFYLLDHDGKRFHFFQQLYHSDGWIAATGEGLTLHVDLNGPRVVPMPEDVAARVAAMAKAHAALPRPDGIGRRIGLKPKV</sequence>
<protein>
    <submittedName>
        <fullName evidence="1">Putative thioesterase</fullName>
        <ecNumber evidence="1">3.1.2.-</ecNumber>
    </submittedName>
</protein>
<name>A0A0A0HPK9_9RHOB</name>
<dbReference type="SUPFAM" id="SSF54637">
    <property type="entry name" value="Thioesterase/thiol ester dehydrase-isomerase"/>
    <property type="match status" value="1"/>
</dbReference>
<reference evidence="1 2" key="1">
    <citation type="submission" date="2013-01" db="EMBL/GenBank/DDBJ databases">
        <authorList>
            <person name="Fiebig A."/>
            <person name="Goeker M."/>
            <person name="Klenk H.-P.P."/>
        </authorList>
    </citation>
    <scope>NUCLEOTIDE SEQUENCE [LARGE SCALE GENOMIC DNA]</scope>
    <source>
        <strain evidence="1 2">DSM 17069</strain>
    </source>
</reference>
<dbReference type="OrthoDB" id="9803287at2"/>
<dbReference type="PANTHER" id="PTHR31793:SF2">
    <property type="entry name" value="BLR1345 PROTEIN"/>
    <property type="match status" value="1"/>
</dbReference>
<dbReference type="CDD" id="cd00586">
    <property type="entry name" value="4HBT"/>
    <property type="match status" value="1"/>
</dbReference>
<dbReference type="PATRIC" id="fig|1288298.3.peg.1099"/>
<dbReference type="Pfam" id="PF13279">
    <property type="entry name" value="4HBT_2"/>
    <property type="match status" value="1"/>
</dbReference>
<dbReference type="PANTHER" id="PTHR31793">
    <property type="entry name" value="4-HYDROXYBENZOYL-COA THIOESTERASE FAMILY MEMBER"/>
    <property type="match status" value="1"/>
</dbReference>
<dbReference type="STRING" id="215743.ROSMUCSMR3_03799"/>
<evidence type="ECO:0000313" key="1">
    <source>
        <dbReference type="EMBL" id="KGM88866.1"/>
    </source>
</evidence>
<keyword evidence="1" id="KW-0378">Hydrolase</keyword>
<dbReference type="RefSeq" id="WP_037270717.1">
    <property type="nucleotide sequence ID" value="NZ_KN293977.1"/>
</dbReference>
<dbReference type="InterPro" id="IPR029069">
    <property type="entry name" value="HotDog_dom_sf"/>
</dbReference>
<gene>
    <name evidence="1" type="ORF">rosmuc_01088</name>
</gene>
<dbReference type="Gene3D" id="3.10.129.10">
    <property type="entry name" value="Hotdog Thioesterase"/>
    <property type="match status" value="1"/>
</dbReference>
<dbReference type="EC" id="3.1.2.-" evidence="1"/>
<comment type="caution">
    <text evidence="1">The sequence shown here is derived from an EMBL/GenBank/DDBJ whole genome shotgun (WGS) entry which is preliminary data.</text>
</comment>
<dbReference type="HOGENOM" id="CLU_101141_6_0_5"/>
<dbReference type="eggNOG" id="COG0824">
    <property type="taxonomic scope" value="Bacteria"/>
</dbReference>
<organism evidence="1 2">
    <name type="scientific">Roseovarius mucosus DSM 17069</name>
    <dbReference type="NCBI Taxonomy" id="1288298"/>
    <lineage>
        <taxon>Bacteria</taxon>
        <taxon>Pseudomonadati</taxon>
        <taxon>Pseudomonadota</taxon>
        <taxon>Alphaproteobacteria</taxon>
        <taxon>Rhodobacterales</taxon>
        <taxon>Roseobacteraceae</taxon>
        <taxon>Roseovarius</taxon>
    </lineage>
</organism>
<dbReference type="GO" id="GO:0047617">
    <property type="term" value="F:fatty acyl-CoA hydrolase activity"/>
    <property type="evidence" value="ECO:0007669"/>
    <property type="project" value="TreeGrafter"/>
</dbReference>
<dbReference type="Proteomes" id="UP000030021">
    <property type="component" value="Unassembled WGS sequence"/>
</dbReference>
<accession>A0A0A0HPK9</accession>
<dbReference type="EMBL" id="AONH01000005">
    <property type="protein sequence ID" value="KGM88866.1"/>
    <property type="molecule type" value="Genomic_DNA"/>
</dbReference>
<proteinExistence type="predicted"/>
<dbReference type="InterPro" id="IPR050563">
    <property type="entry name" value="4-hydroxybenzoyl-CoA_TE"/>
</dbReference>
<dbReference type="AlphaFoldDB" id="A0A0A0HPK9"/>